<proteinExistence type="predicted"/>
<feature type="region of interest" description="Disordered" evidence="1">
    <location>
        <begin position="238"/>
        <end position="299"/>
    </location>
</feature>
<dbReference type="Pfam" id="PF14219">
    <property type="entry name" value="DUF4328"/>
    <property type="match status" value="1"/>
</dbReference>
<feature type="transmembrane region" description="Helical" evidence="2">
    <location>
        <begin position="210"/>
        <end position="230"/>
    </location>
</feature>
<feature type="transmembrane region" description="Helical" evidence="2">
    <location>
        <begin position="165"/>
        <end position="185"/>
    </location>
</feature>
<dbReference type="InterPro" id="IPR025565">
    <property type="entry name" value="DUF4328"/>
</dbReference>
<evidence type="ECO:0000259" key="3">
    <source>
        <dbReference type="Pfam" id="PF14219"/>
    </source>
</evidence>
<feature type="transmembrane region" description="Helical" evidence="2">
    <location>
        <begin position="126"/>
        <end position="144"/>
    </location>
</feature>
<evidence type="ECO:0000313" key="5">
    <source>
        <dbReference type="Proteomes" id="UP000319516"/>
    </source>
</evidence>
<sequence length="299" mass="31611">MTSSPYDPFTAPPPGTGSGYPAAGPPDRWRPNTALATALAVLFALLALSLVLNTVGLVRRSLVLSDSANLTGLSPAELDSIDLWVNAPVVVYLILVLFTAPTFIVWQYRHAKNARLLGQTEGLGPGWAIGGWFIPMANCVLPAVQLRGANRWSHPAGSRPGGASALIIPWLACLAIGNTVVRLAAMGEPAESEGLGAYLDWIVTSDQVEAAGTVLMIAAAVLALCMVRTLTQQQEQQRPVAATPWSSPESPWQGAPTGYGQPLAYPWGPPPAQQHGHQQQGQPWPAPPSDQTPPPPLPR</sequence>
<keyword evidence="2" id="KW-0812">Transmembrane</keyword>
<reference evidence="4 5" key="1">
    <citation type="submission" date="2019-06" db="EMBL/GenBank/DDBJ databases">
        <title>Sequencing the genomes of 1000 actinobacteria strains.</title>
        <authorList>
            <person name="Klenk H.-P."/>
        </authorList>
    </citation>
    <scope>NUCLEOTIDE SEQUENCE [LARGE SCALE GENOMIC DNA]</scope>
    <source>
        <strain evidence="4 5">DSM 12335</strain>
    </source>
</reference>
<protein>
    <submittedName>
        <fullName evidence="4">Uncharacterized protein DUF4328</fullName>
    </submittedName>
</protein>
<name>A0A542YW56_9MICO</name>
<feature type="domain" description="DUF4328" evidence="3">
    <location>
        <begin position="72"/>
        <end position="232"/>
    </location>
</feature>
<dbReference type="RefSeq" id="WP_170230816.1">
    <property type="nucleotide sequence ID" value="NZ_BAAAIK010000001.1"/>
</dbReference>
<dbReference type="AlphaFoldDB" id="A0A542YW56"/>
<dbReference type="EMBL" id="VFOP01000001">
    <property type="protein sequence ID" value="TQL52329.1"/>
    <property type="molecule type" value="Genomic_DNA"/>
</dbReference>
<comment type="caution">
    <text evidence="4">The sequence shown here is derived from an EMBL/GenBank/DDBJ whole genome shotgun (WGS) entry which is preliminary data.</text>
</comment>
<feature type="transmembrane region" description="Helical" evidence="2">
    <location>
        <begin position="83"/>
        <end position="106"/>
    </location>
</feature>
<evidence type="ECO:0000256" key="1">
    <source>
        <dbReference type="SAM" id="MobiDB-lite"/>
    </source>
</evidence>
<keyword evidence="5" id="KW-1185">Reference proteome</keyword>
<keyword evidence="2" id="KW-1133">Transmembrane helix</keyword>
<gene>
    <name evidence="4" type="ORF">FB467_3510</name>
</gene>
<accession>A0A542YW56</accession>
<organism evidence="4 5">
    <name type="scientific">Ornithinicoccus hortensis</name>
    <dbReference type="NCBI Taxonomy" id="82346"/>
    <lineage>
        <taxon>Bacteria</taxon>
        <taxon>Bacillati</taxon>
        <taxon>Actinomycetota</taxon>
        <taxon>Actinomycetes</taxon>
        <taxon>Micrococcales</taxon>
        <taxon>Intrasporangiaceae</taxon>
        <taxon>Ornithinicoccus</taxon>
    </lineage>
</organism>
<feature type="transmembrane region" description="Helical" evidence="2">
    <location>
        <begin position="34"/>
        <end position="58"/>
    </location>
</feature>
<feature type="compositionally biased region" description="Low complexity" evidence="1">
    <location>
        <begin position="273"/>
        <end position="283"/>
    </location>
</feature>
<feature type="region of interest" description="Disordered" evidence="1">
    <location>
        <begin position="1"/>
        <end position="24"/>
    </location>
</feature>
<evidence type="ECO:0000256" key="2">
    <source>
        <dbReference type="SAM" id="Phobius"/>
    </source>
</evidence>
<evidence type="ECO:0000313" key="4">
    <source>
        <dbReference type="EMBL" id="TQL52329.1"/>
    </source>
</evidence>
<feature type="compositionally biased region" description="Pro residues" evidence="1">
    <location>
        <begin position="284"/>
        <end position="299"/>
    </location>
</feature>
<dbReference type="Proteomes" id="UP000319516">
    <property type="component" value="Unassembled WGS sequence"/>
</dbReference>
<keyword evidence="2" id="KW-0472">Membrane</keyword>